<accession>A0A372ILS1</accession>
<protein>
    <submittedName>
        <fullName evidence="2">Uncharacterized protein</fullName>
    </submittedName>
</protein>
<dbReference type="AlphaFoldDB" id="A0A372ILS1"/>
<feature type="region of interest" description="Disordered" evidence="1">
    <location>
        <begin position="25"/>
        <end position="65"/>
    </location>
</feature>
<dbReference type="Proteomes" id="UP000264702">
    <property type="component" value="Unassembled WGS sequence"/>
</dbReference>
<comment type="caution">
    <text evidence="2">The sequence shown here is derived from an EMBL/GenBank/DDBJ whole genome shotgun (WGS) entry which is preliminary data.</text>
</comment>
<feature type="compositionally biased region" description="Basic residues" evidence="1">
    <location>
        <begin position="53"/>
        <end position="65"/>
    </location>
</feature>
<evidence type="ECO:0000313" key="3">
    <source>
        <dbReference type="Proteomes" id="UP000264702"/>
    </source>
</evidence>
<dbReference type="EMBL" id="QVQT01000005">
    <property type="protein sequence ID" value="RFU15828.1"/>
    <property type="molecule type" value="Genomic_DNA"/>
</dbReference>
<gene>
    <name evidence="2" type="ORF">D0Y96_15445</name>
</gene>
<organism evidence="2 3">
    <name type="scientific">Paracidobacterium acidisoli</name>
    <dbReference type="NCBI Taxonomy" id="2303751"/>
    <lineage>
        <taxon>Bacteria</taxon>
        <taxon>Pseudomonadati</taxon>
        <taxon>Acidobacteriota</taxon>
        <taxon>Terriglobia</taxon>
        <taxon>Terriglobales</taxon>
        <taxon>Acidobacteriaceae</taxon>
        <taxon>Paracidobacterium</taxon>
    </lineage>
</organism>
<sequence length="65" mass="7070">MDTANLIPELNKEIARLREARNLLAGTSSPKGAKASKKRTLSAEARARIAAAQKKRWAKARKNAA</sequence>
<proteinExistence type="predicted"/>
<name>A0A372ILS1_9BACT</name>
<evidence type="ECO:0000256" key="1">
    <source>
        <dbReference type="SAM" id="MobiDB-lite"/>
    </source>
</evidence>
<keyword evidence="3" id="KW-1185">Reference proteome</keyword>
<reference evidence="2 3" key="1">
    <citation type="submission" date="2018-08" db="EMBL/GenBank/DDBJ databases">
        <title>Acidipila sp. 4G-K13, an acidobacterium isolated from forest soil.</title>
        <authorList>
            <person name="Gao Z.-H."/>
            <person name="Qiu L.-H."/>
        </authorList>
    </citation>
    <scope>NUCLEOTIDE SEQUENCE [LARGE SCALE GENOMIC DNA]</scope>
    <source>
        <strain evidence="2 3">4G-K13</strain>
    </source>
</reference>
<evidence type="ECO:0000313" key="2">
    <source>
        <dbReference type="EMBL" id="RFU15828.1"/>
    </source>
</evidence>